<evidence type="ECO:0000313" key="1">
    <source>
        <dbReference type="EMBL" id="MDK2698093.1"/>
    </source>
</evidence>
<organism evidence="1 2">
    <name type="scientific">Escherichia coli</name>
    <dbReference type="NCBI Taxonomy" id="562"/>
    <lineage>
        <taxon>Bacteria</taxon>
        <taxon>Pseudomonadati</taxon>
        <taxon>Pseudomonadota</taxon>
        <taxon>Gammaproteobacteria</taxon>
        <taxon>Enterobacterales</taxon>
        <taxon>Enterobacteriaceae</taxon>
        <taxon>Escherichia</taxon>
    </lineage>
</organism>
<dbReference type="RefSeq" id="WP_251385176.1">
    <property type="nucleotide sequence ID" value="NZ_CP056037.1"/>
</dbReference>
<accession>A0AAW6W7C5</accession>
<evidence type="ECO:0000313" key="2">
    <source>
        <dbReference type="Proteomes" id="UP001223829"/>
    </source>
</evidence>
<gene>
    <name evidence="1" type="ORF">QO046_27960</name>
</gene>
<protein>
    <submittedName>
        <fullName evidence="1">Uncharacterized protein</fullName>
    </submittedName>
</protein>
<dbReference type="Proteomes" id="UP001223829">
    <property type="component" value="Unassembled WGS sequence"/>
</dbReference>
<proteinExistence type="predicted"/>
<sequence length="262" mass="30485">MFRDMIDVTNDKLLTQGTIFNCAYNSSYPDDETLGLIITARCDISNKDKVSFYNYIPAIPFNIWKEKELLPVLKKKIYKDLRSKYLTLLREGGFSESNLKTYGYERIIDIIKNKASLPKCKLKSLQTQHEKIECFKKKQPYAKLLSYFNKEIEKCLTDIIENKNADYFFIDYISGYGPAIVNLREIYELNISTALKIPDGIELNIEKTYPGLNTSIENQFCSIVGHLRSPFIELLMQRFSNNFVRIGVDNHDHKLLTNIMEK</sequence>
<dbReference type="AlphaFoldDB" id="A0AAW6W7C5"/>
<reference evidence="1" key="1">
    <citation type="submission" date="2023-05" db="EMBL/GenBank/DDBJ databases">
        <title>Efficient inhibition of multidrug-resistant Escherichia coli by a new antibiotic combination.</title>
        <authorList>
            <person name="Lin T."/>
        </authorList>
    </citation>
    <scope>NUCLEOTIDE SEQUENCE</scope>
    <source>
        <strain evidence="1">YmmD45</strain>
    </source>
</reference>
<name>A0AAW6W7C5_ECOLX</name>
<comment type="caution">
    <text evidence="1">The sequence shown here is derived from an EMBL/GenBank/DDBJ whole genome shotgun (WGS) entry which is preliminary data.</text>
</comment>
<dbReference type="EMBL" id="JASMQD010000003">
    <property type="protein sequence ID" value="MDK2698093.1"/>
    <property type="molecule type" value="Genomic_DNA"/>
</dbReference>